<protein>
    <submittedName>
        <fullName evidence="2">Uncharacterized protein</fullName>
    </submittedName>
</protein>
<dbReference type="AlphaFoldDB" id="A0A9P0GK25"/>
<evidence type="ECO:0000313" key="2">
    <source>
        <dbReference type="EMBL" id="CAH1112596.1"/>
    </source>
</evidence>
<sequence>MESDSSNCESVQVISSTKKRPKHGRLTDVNKKLKVQSHEIGKECDCKRLQCSKKIPAEGKRDIIKNFNLLESTDKQNSYLCGLISIVPVKNRRSRVDEENARLRDVVALYKIRYLHENKLNELEICRDEFIALHGITKRRIEYLLTSLKNTGISPIDKRGKHSKRPLKLSDVTLTFPIRGHSYMENDKNMGIINQKARVKTVKELCDLVQSSRKKPSPFVVEHLSEDNQHIFQQWTEHLNKFYKKKASFPIQSIRQFEVSKEHPRLIKYRDTYNGTWISAVVMDRKSVVLKNLETNNQFLLPEISYTGPIPISAEKFANLQSLKKFCGKEAQDYFTSLVHN</sequence>
<dbReference type="EMBL" id="OV651818">
    <property type="protein sequence ID" value="CAH1112596.1"/>
    <property type="molecule type" value="Genomic_DNA"/>
</dbReference>
<name>A0A9P0GK25_9CUCU</name>
<dbReference type="Proteomes" id="UP001153636">
    <property type="component" value="Chromosome 6"/>
</dbReference>
<organism evidence="2 3">
    <name type="scientific">Psylliodes chrysocephalus</name>
    <dbReference type="NCBI Taxonomy" id="3402493"/>
    <lineage>
        <taxon>Eukaryota</taxon>
        <taxon>Metazoa</taxon>
        <taxon>Ecdysozoa</taxon>
        <taxon>Arthropoda</taxon>
        <taxon>Hexapoda</taxon>
        <taxon>Insecta</taxon>
        <taxon>Pterygota</taxon>
        <taxon>Neoptera</taxon>
        <taxon>Endopterygota</taxon>
        <taxon>Coleoptera</taxon>
        <taxon>Polyphaga</taxon>
        <taxon>Cucujiformia</taxon>
        <taxon>Chrysomeloidea</taxon>
        <taxon>Chrysomelidae</taxon>
        <taxon>Galerucinae</taxon>
        <taxon>Alticini</taxon>
        <taxon>Psylliodes</taxon>
    </lineage>
</organism>
<feature type="region of interest" description="Disordered" evidence="1">
    <location>
        <begin position="1"/>
        <end position="24"/>
    </location>
</feature>
<dbReference type="OrthoDB" id="6755725at2759"/>
<accession>A0A9P0GK25</accession>
<keyword evidence="3" id="KW-1185">Reference proteome</keyword>
<feature type="compositionally biased region" description="Polar residues" evidence="1">
    <location>
        <begin position="1"/>
        <end position="16"/>
    </location>
</feature>
<gene>
    <name evidence="2" type="ORF">PSYICH_LOCUS12030</name>
</gene>
<evidence type="ECO:0000256" key="1">
    <source>
        <dbReference type="SAM" id="MobiDB-lite"/>
    </source>
</evidence>
<evidence type="ECO:0000313" key="3">
    <source>
        <dbReference type="Proteomes" id="UP001153636"/>
    </source>
</evidence>
<proteinExistence type="predicted"/>
<reference evidence="2" key="1">
    <citation type="submission" date="2022-01" db="EMBL/GenBank/DDBJ databases">
        <authorList>
            <person name="King R."/>
        </authorList>
    </citation>
    <scope>NUCLEOTIDE SEQUENCE</scope>
</reference>